<dbReference type="Pfam" id="PF04954">
    <property type="entry name" value="SIP"/>
    <property type="match status" value="1"/>
</dbReference>
<dbReference type="AlphaFoldDB" id="A0A2S3ZRV0"/>
<proteinExistence type="predicted"/>
<name>A0A2S3ZRV0_ARTGL</name>
<dbReference type="Gene3D" id="2.40.30.10">
    <property type="entry name" value="Translation factors"/>
    <property type="match status" value="1"/>
</dbReference>
<feature type="domain" description="FAD-binding FR-type" evidence="1">
    <location>
        <begin position="18"/>
        <end position="145"/>
    </location>
</feature>
<dbReference type="Proteomes" id="UP000237061">
    <property type="component" value="Unassembled WGS sequence"/>
</dbReference>
<comment type="caution">
    <text evidence="2">The sequence shown here is derived from an EMBL/GenBank/DDBJ whole genome shotgun (WGS) entry which is preliminary data.</text>
</comment>
<dbReference type="PANTHER" id="PTHR30157">
    <property type="entry name" value="FERRIC REDUCTASE, NADPH-DEPENDENT"/>
    <property type="match status" value="1"/>
</dbReference>
<evidence type="ECO:0000259" key="1">
    <source>
        <dbReference type="PROSITE" id="PS51384"/>
    </source>
</evidence>
<evidence type="ECO:0000313" key="3">
    <source>
        <dbReference type="Proteomes" id="UP000237061"/>
    </source>
</evidence>
<reference evidence="2 3" key="1">
    <citation type="submission" date="2018-01" db="EMBL/GenBank/DDBJ databases">
        <title>Arthrobacter sp. nov., from glaciers in China.</title>
        <authorList>
            <person name="Liu Q."/>
            <person name="Xin Y.-H."/>
        </authorList>
    </citation>
    <scope>NUCLEOTIDE SEQUENCE [LARGE SCALE GENOMIC DNA]</scope>
    <source>
        <strain evidence="2 3">HLT2-12-2</strain>
    </source>
</reference>
<dbReference type="InterPro" id="IPR007037">
    <property type="entry name" value="SIP_rossman_dom"/>
</dbReference>
<dbReference type="InterPro" id="IPR013113">
    <property type="entry name" value="SIP_FAD-bd"/>
</dbReference>
<dbReference type="InterPro" id="IPR017927">
    <property type="entry name" value="FAD-bd_FR_type"/>
</dbReference>
<keyword evidence="3" id="KW-1185">Reference proteome</keyword>
<evidence type="ECO:0000313" key="2">
    <source>
        <dbReference type="EMBL" id="POH71903.1"/>
    </source>
</evidence>
<organism evidence="2 3">
    <name type="scientific">Arthrobacter glacialis</name>
    <dbReference type="NCBI Taxonomy" id="1664"/>
    <lineage>
        <taxon>Bacteria</taxon>
        <taxon>Bacillati</taxon>
        <taxon>Actinomycetota</taxon>
        <taxon>Actinomycetes</taxon>
        <taxon>Micrococcales</taxon>
        <taxon>Micrococcaceae</taxon>
        <taxon>Arthrobacter</taxon>
    </lineage>
</organism>
<dbReference type="InterPro" id="IPR039261">
    <property type="entry name" value="FNR_nucleotide-bd"/>
</dbReference>
<dbReference type="EMBL" id="PPXC01000020">
    <property type="protein sequence ID" value="POH71903.1"/>
    <property type="molecule type" value="Genomic_DNA"/>
</dbReference>
<dbReference type="PANTHER" id="PTHR30157:SF0">
    <property type="entry name" value="NADPH-DEPENDENT FERRIC-CHELATE REDUCTASE"/>
    <property type="match status" value="1"/>
</dbReference>
<dbReference type="PROSITE" id="PS51384">
    <property type="entry name" value="FAD_FR"/>
    <property type="match status" value="1"/>
</dbReference>
<sequence length="277" mass="30813">MTTPTTSEPRVKLRLHPLVPRLLRVVDVQTLAPAMRRIVLSGDDLAQPFPFEPLAASDHVKVVFPEIESGEIHLPTVADDRLVMPEGRPRPIFRDYTVRSYDAAARRLTLDFVLHDHGVAGRWAQNAALGDPLGVLGPRGSHLYPADFENYLIAGDETALPAMARWIEELPSGARAEVFISIAHQIERIALADRPGINVTYLDRLAHGPAVLMETVQKFVRPEGDLFVWVAGEAAAIKPIRRHVRDVLEIPAEHVDIDGYWKQGIAGLDHHEQDDDD</sequence>
<dbReference type="Pfam" id="PF08021">
    <property type="entry name" value="FAD_binding_9"/>
    <property type="match status" value="1"/>
</dbReference>
<dbReference type="SUPFAM" id="SSF63380">
    <property type="entry name" value="Riboflavin synthase domain-like"/>
    <property type="match status" value="1"/>
</dbReference>
<gene>
    <name evidence="2" type="ORF">CVS27_18545</name>
</gene>
<protein>
    <recommendedName>
        <fullName evidence="1">FAD-binding FR-type domain-containing protein</fullName>
    </recommendedName>
</protein>
<dbReference type="RefSeq" id="WP_103467331.1">
    <property type="nucleotide sequence ID" value="NZ_PPXC01000020.1"/>
</dbReference>
<dbReference type="Gene3D" id="3.40.50.80">
    <property type="entry name" value="Nucleotide-binding domain of ferredoxin-NADP reductase (FNR) module"/>
    <property type="match status" value="1"/>
</dbReference>
<accession>A0A2S3ZRV0</accession>
<dbReference type="InterPro" id="IPR039374">
    <property type="entry name" value="SIP_fam"/>
</dbReference>
<dbReference type="GO" id="GO:0016491">
    <property type="term" value="F:oxidoreductase activity"/>
    <property type="evidence" value="ECO:0007669"/>
    <property type="project" value="InterPro"/>
</dbReference>
<dbReference type="CDD" id="cd06193">
    <property type="entry name" value="siderophore_interacting"/>
    <property type="match status" value="1"/>
</dbReference>
<dbReference type="InterPro" id="IPR017938">
    <property type="entry name" value="Riboflavin_synthase-like_b-brl"/>
</dbReference>